<dbReference type="InterPro" id="IPR050528">
    <property type="entry name" value="L-type_Lectin-RKs"/>
</dbReference>
<evidence type="ECO:0000256" key="1">
    <source>
        <dbReference type="ARBA" id="ARBA00004251"/>
    </source>
</evidence>
<feature type="domain" description="Protein kinase" evidence="13">
    <location>
        <begin position="1"/>
        <end position="153"/>
    </location>
</feature>
<keyword evidence="12" id="KW-0325">Glycoprotein</keyword>
<dbReference type="Gene3D" id="1.10.510.10">
    <property type="entry name" value="Transferase(Phosphotransferase) domain 1"/>
    <property type="match status" value="1"/>
</dbReference>
<dbReference type="GO" id="GO:0030246">
    <property type="term" value="F:carbohydrate binding"/>
    <property type="evidence" value="ECO:0007669"/>
    <property type="project" value="UniProtKB-KW"/>
</dbReference>
<dbReference type="EC" id="2.7.10.1" evidence="14"/>
<evidence type="ECO:0000256" key="4">
    <source>
        <dbReference type="ARBA" id="ARBA00022475"/>
    </source>
</evidence>
<evidence type="ECO:0000256" key="12">
    <source>
        <dbReference type="ARBA" id="ARBA00023180"/>
    </source>
</evidence>
<reference evidence="14" key="1">
    <citation type="submission" date="2014-07" db="EMBL/GenBank/DDBJ databases">
        <title>Identification of a novel salt tolerance gene in wild soybean by whole-genome sequencing.</title>
        <authorList>
            <person name="Lam H.-M."/>
            <person name="Qi X."/>
            <person name="Li M.-W."/>
            <person name="Liu X."/>
            <person name="Xie M."/>
            <person name="Ni M."/>
            <person name="Xu X."/>
        </authorList>
    </citation>
    <scope>NUCLEOTIDE SEQUENCE [LARGE SCALE GENOMIC DNA]</scope>
    <source>
        <tissue evidence="14">Root</tissue>
    </source>
</reference>
<dbReference type="PANTHER" id="PTHR27007">
    <property type="match status" value="1"/>
</dbReference>
<evidence type="ECO:0000256" key="3">
    <source>
        <dbReference type="ARBA" id="ARBA00010217"/>
    </source>
</evidence>
<keyword evidence="7" id="KW-0547">Nucleotide-binding</keyword>
<evidence type="ECO:0000256" key="5">
    <source>
        <dbReference type="ARBA" id="ARBA00022692"/>
    </source>
</evidence>
<evidence type="ECO:0000313" key="14">
    <source>
        <dbReference type="EMBL" id="KHN30515.1"/>
    </source>
</evidence>
<organism evidence="14">
    <name type="scientific">Glycine soja</name>
    <name type="common">Wild soybean</name>
    <dbReference type="NCBI Taxonomy" id="3848"/>
    <lineage>
        <taxon>Eukaryota</taxon>
        <taxon>Viridiplantae</taxon>
        <taxon>Streptophyta</taxon>
        <taxon>Embryophyta</taxon>
        <taxon>Tracheophyta</taxon>
        <taxon>Spermatophyta</taxon>
        <taxon>Magnoliopsida</taxon>
        <taxon>eudicotyledons</taxon>
        <taxon>Gunneridae</taxon>
        <taxon>Pentapetalae</taxon>
        <taxon>rosids</taxon>
        <taxon>fabids</taxon>
        <taxon>Fabales</taxon>
        <taxon>Fabaceae</taxon>
        <taxon>Papilionoideae</taxon>
        <taxon>50 kb inversion clade</taxon>
        <taxon>NPAAA clade</taxon>
        <taxon>indigoferoid/millettioid clade</taxon>
        <taxon>Phaseoleae</taxon>
        <taxon>Glycine</taxon>
        <taxon>Glycine subgen. Soja</taxon>
    </lineage>
</organism>
<keyword evidence="11 14" id="KW-0675">Receptor</keyword>
<dbReference type="InterPro" id="IPR011009">
    <property type="entry name" value="Kinase-like_dom_sf"/>
</dbReference>
<keyword evidence="14" id="KW-0430">Lectin</keyword>
<evidence type="ECO:0000256" key="10">
    <source>
        <dbReference type="ARBA" id="ARBA00023136"/>
    </source>
</evidence>
<comment type="similarity">
    <text evidence="2">In the N-terminal section; belongs to the leguminous lectin family.</text>
</comment>
<keyword evidence="4" id="KW-1003">Cell membrane</keyword>
<dbReference type="GO" id="GO:0005524">
    <property type="term" value="F:ATP binding"/>
    <property type="evidence" value="ECO:0007669"/>
    <property type="project" value="UniProtKB-KW"/>
</dbReference>
<evidence type="ECO:0000256" key="9">
    <source>
        <dbReference type="ARBA" id="ARBA00022989"/>
    </source>
</evidence>
<name>A0A0B2RAD8_GLYSO</name>
<dbReference type="EMBL" id="KN651622">
    <property type="protein sequence ID" value="KHN30515.1"/>
    <property type="molecule type" value="Genomic_DNA"/>
</dbReference>
<keyword evidence="5" id="KW-0812">Transmembrane</keyword>
<dbReference type="Pfam" id="PF00069">
    <property type="entry name" value="Pkinase"/>
    <property type="match status" value="1"/>
</dbReference>
<evidence type="ECO:0000256" key="11">
    <source>
        <dbReference type="ARBA" id="ARBA00023170"/>
    </source>
</evidence>
<proteinExistence type="inferred from homology"/>
<dbReference type="GO" id="GO:0004714">
    <property type="term" value="F:transmembrane receptor protein tyrosine kinase activity"/>
    <property type="evidence" value="ECO:0007669"/>
    <property type="project" value="UniProtKB-EC"/>
</dbReference>
<protein>
    <submittedName>
        <fullName evidence="14">L-type lectin-domain containing receptor kinase VIII.1</fullName>
        <ecNumber evidence="14">2.7.10.1</ecNumber>
    </submittedName>
</protein>
<keyword evidence="10" id="KW-0472">Membrane</keyword>
<keyword evidence="9" id="KW-1133">Transmembrane helix</keyword>
<evidence type="ECO:0000256" key="6">
    <source>
        <dbReference type="ARBA" id="ARBA00022729"/>
    </source>
</evidence>
<keyword evidence="8" id="KW-0067">ATP-binding</keyword>
<evidence type="ECO:0000256" key="2">
    <source>
        <dbReference type="ARBA" id="ARBA00008536"/>
    </source>
</evidence>
<sequence length="167" mass="18182">MLDEGFIARLGDFGLARQTEHDKSPDATMAAGTMGYLAPEYVLTGRASEKTDVLSYGVVVLEVANGRRPIEKDAPAAGNGKVGISSNFVEWIWSLRQEGKLLIVADPRLEGEFEEGEMRKVLLVGLACSHPDSIARPTMRGVVQMLLDEAEVLIVPRTKPFTSYSTS</sequence>
<dbReference type="GO" id="GO:0002229">
    <property type="term" value="P:defense response to oomycetes"/>
    <property type="evidence" value="ECO:0007669"/>
    <property type="project" value="UniProtKB-ARBA"/>
</dbReference>
<evidence type="ECO:0000256" key="7">
    <source>
        <dbReference type="ARBA" id="ARBA00022741"/>
    </source>
</evidence>
<dbReference type="GO" id="GO:0005886">
    <property type="term" value="C:plasma membrane"/>
    <property type="evidence" value="ECO:0007669"/>
    <property type="project" value="UniProtKB-SubCell"/>
</dbReference>
<gene>
    <name evidence="14" type="ORF">glysoja_048767</name>
</gene>
<dbReference type="PROSITE" id="PS50011">
    <property type="entry name" value="PROTEIN_KINASE_DOM"/>
    <property type="match status" value="1"/>
</dbReference>
<evidence type="ECO:0000256" key="8">
    <source>
        <dbReference type="ARBA" id="ARBA00022840"/>
    </source>
</evidence>
<keyword evidence="6" id="KW-0732">Signal</keyword>
<comment type="subcellular location">
    <subcellularLocation>
        <location evidence="1">Cell membrane</location>
        <topology evidence="1">Single-pass type I membrane protein</topology>
    </subcellularLocation>
</comment>
<dbReference type="SUPFAM" id="SSF56112">
    <property type="entry name" value="Protein kinase-like (PK-like)"/>
    <property type="match status" value="1"/>
</dbReference>
<comment type="similarity">
    <text evidence="3">In the C-terminal section; belongs to the protein kinase superfamily. Ser/Thr protein kinase family.</text>
</comment>
<dbReference type="InterPro" id="IPR000719">
    <property type="entry name" value="Prot_kinase_dom"/>
</dbReference>
<accession>A0A0B2RAD8</accession>
<keyword evidence="14" id="KW-0418">Kinase</keyword>
<dbReference type="Proteomes" id="UP000053555">
    <property type="component" value="Unassembled WGS sequence"/>
</dbReference>
<evidence type="ECO:0000259" key="13">
    <source>
        <dbReference type="PROSITE" id="PS50011"/>
    </source>
</evidence>
<dbReference type="FunFam" id="1.10.510.10:FF:000240">
    <property type="entry name" value="Lectin-domain containing receptor kinase A4.3"/>
    <property type="match status" value="1"/>
</dbReference>
<keyword evidence="14" id="KW-0808">Transferase</keyword>
<dbReference type="AlphaFoldDB" id="A0A0B2RAD8"/>